<sequence>QYVNTYIKAPQGAISFLNEALNSENFMDTRMLWSLSGVGKFIDMMRHILADHYQSCRRSSSVDPSQERTFFCETVVPIFKNFGLMIGDFGGSFLVDNT</sequence>
<feature type="non-terminal residue" evidence="1">
    <location>
        <position position="98"/>
    </location>
</feature>
<feature type="non-terminal residue" evidence="1">
    <location>
        <position position="1"/>
    </location>
</feature>
<dbReference type="eggNOG" id="ENOG502TAQ6">
    <property type="taxonomic scope" value="Eukaryota"/>
</dbReference>
<evidence type="ECO:0000313" key="2">
    <source>
        <dbReference type="Proteomes" id="UP000014254"/>
    </source>
</evidence>
<dbReference type="InParanoid" id="S2K8D0"/>
<protein>
    <submittedName>
        <fullName evidence="1">Uncharacterized protein</fullName>
    </submittedName>
</protein>
<accession>S2K8D0</accession>
<organism evidence="1 2">
    <name type="scientific">Mucor circinelloides f. circinelloides (strain 1006PhL)</name>
    <name type="common">Mucormycosis agent</name>
    <name type="synonym">Calyptromyces circinelloides</name>
    <dbReference type="NCBI Taxonomy" id="1220926"/>
    <lineage>
        <taxon>Eukaryota</taxon>
        <taxon>Fungi</taxon>
        <taxon>Fungi incertae sedis</taxon>
        <taxon>Mucoromycota</taxon>
        <taxon>Mucoromycotina</taxon>
        <taxon>Mucoromycetes</taxon>
        <taxon>Mucorales</taxon>
        <taxon>Mucorineae</taxon>
        <taxon>Mucoraceae</taxon>
        <taxon>Mucor</taxon>
    </lineage>
</organism>
<dbReference type="OrthoDB" id="2248298at2759"/>
<dbReference type="AlphaFoldDB" id="S2K8D0"/>
<dbReference type="Proteomes" id="UP000014254">
    <property type="component" value="Unassembled WGS sequence"/>
</dbReference>
<keyword evidence="2" id="KW-1185">Reference proteome</keyword>
<evidence type="ECO:0000313" key="1">
    <source>
        <dbReference type="EMBL" id="EPB88510.1"/>
    </source>
</evidence>
<gene>
    <name evidence="1" type="ORF">HMPREF1544_04623</name>
</gene>
<proteinExistence type="predicted"/>
<dbReference type="VEuPathDB" id="FungiDB:HMPREF1544_04623"/>
<reference evidence="2" key="1">
    <citation type="submission" date="2013-05" db="EMBL/GenBank/DDBJ databases">
        <title>The Genome sequence of Mucor circinelloides f. circinelloides 1006PhL.</title>
        <authorList>
            <consortium name="The Broad Institute Genomics Platform"/>
            <person name="Cuomo C."/>
            <person name="Earl A."/>
            <person name="Findley K."/>
            <person name="Lee S.C."/>
            <person name="Walker B."/>
            <person name="Young S."/>
            <person name="Zeng Q."/>
            <person name="Gargeya S."/>
            <person name="Fitzgerald M."/>
            <person name="Haas B."/>
            <person name="Abouelleil A."/>
            <person name="Allen A.W."/>
            <person name="Alvarado L."/>
            <person name="Arachchi H.M."/>
            <person name="Berlin A.M."/>
            <person name="Chapman S.B."/>
            <person name="Gainer-Dewar J."/>
            <person name="Goldberg J."/>
            <person name="Griggs A."/>
            <person name="Gujja S."/>
            <person name="Hansen M."/>
            <person name="Howarth C."/>
            <person name="Imamovic A."/>
            <person name="Ireland A."/>
            <person name="Larimer J."/>
            <person name="McCowan C."/>
            <person name="Murphy C."/>
            <person name="Pearson M."/>
            <person name="Poon T.W."/>
            <person name="Priest M."/>
            <person name="Roberts A."/>
            <person name="Saif S."/>
            <person name="Shea T."/>
            <person name="Sisk P."/>
            <person name="Sykes S."/>
            <person name="Wortman J."/>
            <person name="Nusbaum C."/>
            <person name="Birren B."/>
        </authorList>
    </citation>
    <scope>NUCLEOTIDE SEQUENCE [LARGE SCALE GENOMIC DNA]</scope>
    <source>
        <strain evidence="2">1006PhL</strain>
    </source>
</reference>
<name>S2K8D0_MUCC1</name>
<dbReference type="EMBL" id="KE123949">
    <property type="protein sequence ID" value="EPB88510.1"/>
    <property type="molecule type" value="Genomic_DNA"/>
</dbReference>